<evidence type="ECO:0000256" key="2">
    <source>
        <dbReference type="PROSITE-ProRule" id="PRU00169"/>
    </source>
</evidence>
<dbReference type="RefSeq" id="WP_188642622.1">
    <property type="nucleotide sequence ID" value="NZ_BMID01000001.1"/>
</dbReference>
<feature type="domain" description="Response regulatory" evidence="3">
    <location>
        <begin position="15"/>
        <end position="129"/>
    </location>
</feature>
<feature type="modified residue" description="4-aspartylphosphate" evidence="2">
    <location>
        <position position="65"/>
    </location>
</feature>
<dbReference type="InterPro" id="IPR011006">
    <property type="entry name" value="CheY-like_superfamily"/>
</dbReference>
<protein>
    <recommendedName>
        <fullName evidence="3">Response regulatory domain-containing protein</fullName>
    </recommendedName>
</protein>
<reference evidence="5" key="1">
    <citation type="journal article" date="2019" name="Int. J. Syst. Evol. Microbiol.">
        <title>The Global Catalogue of Microorganisms (GCM) 10K type strain sequencing project: providing services to taxonomists for standard genome sequencing and annotation.</title>
        <authorList>
            <consortium name="The Broad Institute Genomics Platform"/>
            <consortium name="The Broad Institute Genome Sequencing Center for Infectious Disease"/>
            <person name="Wu L."/>
            <person name="Ma J."/>
        </authorList>
    </citation>
    <scope>NUCLEOTIDE SEQUENCE [LARGE SCALE GENOMIC DNA]</scope>
    <source>
        <strain evidence="5">CGMCC 1.15297</strain>
    </source>
</reference>
<dbReference type="PANTHER" id="PTHR44591:SF3">
    <property type="entry name" value="RESPONSE REGULATORY DOMAIN-CONTAINING PROTEIN"/>
    <property type="match status" value="1"/>
</dbReference>
<dbReference type="Gene3D" id="3.40.50.2300">
    <property type="match status" value="1"/>
</dbReference>
<evidence type="ECO:0000259" key="3">
    <source>
        <dbReference type="PROSITE" id="PS50110"/>
    </source>
</evidence>
<evidence type="ECO:0000256" key="1">
    <source>
        <dbReference type="ARBA" id="ARBA00022553"/>
    </source>
</evidence>
<gene>
    <name evidence="4" type="ORF">GCM10010923_20840</name>
</gene>
<dbReference type="SMART" id="SM00448">
    <property type="entry name" value="REC"/>
    <property type="match status" value="1"/>
</dbReference>
<comment type="caution">
    <text evidence="4">The sequence shown here is derived from an EMBL/GenBank/DDBJ whole genome shotgun (WGS) entry which is preliminary data.</text>
</comment>
<dbReference type="PANTHER" id="PTHR44591">
    <property type="entry name" value="STRESS RESPONSE REGULATOR PROTEIN 1"/>
    <property type="match status" value="1"/>
</dbReference>
<dbReference type="SUPFAM" id="SSF52172">
    <property type="entry name" value="CheY-like"/>
    <property type="match status" value="1"/>
</dbReference>
<keyword evidence="5" id="KW-1185">Reference proteome</keyword>
<keyword evidence="1 2" id="KW-0597">Phosphoprotein</keyword>
<sequence length="147" mass="15924">MGKQDSTRKKVDLGAVLVVEDDPVLALNLEATLTDRGARQVTISPTTQDALEALEENSFDAIVLDVHLADRSDGWTVAELVSELGPRPPVFIFATGAPEAIPAEVAELGIVLEKPYDAQELVDAIERQRKTGGGVLARLREVIARRR</sequence>
<dbReference type="EMBL" id="BMID01000001">
    <property type="protein sequence ID" value="GGA10198.1"/>
    <property type="molecule type" value="Genomic_DNA"/>
</dbReference>
<organism evidence="4 5">
    <name type="scientific">Blastomonas marina</name>
    <dbReference type="NCBI Taxonomy" id="1867408"/>
    <lineage>
        <taxon>Bacteria</taxon>
        <taxon>Pseudomonadati</taxon>
        <taxon>Pseudomonadota</taxon>
        <taxon>Alphaproteobacteria</taxon>
        <taxon>Sphingomonadales</taxon>
        <taxon>Sphingomonadaceae</taxon>
        <taxon>Blastomonas</taxon>
    </lineage>
</organism>
<accession>A0ABQ1FH21</accession>
<proteinExistence type="predicted"/>
<dbReference type="Pfam" id="PF00072">
    <property type="entry name" value="Response_reg"/>
    <property type="match status" value="1"/>
</dbReference>
<evidence type="ECO:0000313" key="4">
    <source>
        <dbReference type="EMBL" id="GGA10198.1"/>
    </source>
</evidence>
<dbReference type="InterPro" id="IPR001789">
    <property type="entry name" value="Sig_transdc_resp-reg_receiver"/>
</dbReference>
<name>A0ABQ1FH21_9SPHN</name>
<dbReference type="PROSITE" id="PS50110">
    <property type="entry name" value="RESPONSE_REGULATORY"/>
    <property type="match status" value="1"/>
</dbReference>
<evidence type="ECO:0000313" key="5">
    <source>
        <dbReference type="Proteomes" id="UP000603317"/>
    </source>
</evidence>
<dbReference type="Proteomes" id="UP000603317">
    <property type="component" value="Unassembled WGS sequence"/>
</dbReference>
<dbReference type="InterPro" id="IPR050595">
    <property type="entry name" value="Bact_response_regulator"/>
</dbReference>